<accession>A0A3Q9BNE2</accession>
<dbReference type="PANTHER" id="PTHR35149:SF2">
    <property type="entry name" value="DUF262 DOMAIN-CONTAINING PROTEIN"/>
    <property type="match status" value="1"/>
</dbReference>
<sequence>MEGNVRYLLEYLRGGTKFIIPVYQRNYDWKKENCERLLNDLINLENEDKKTHFFGSIVVKPGDYSQDIIVIDGQQRITTTSLLLLAMKNWMTDNETTGERINPNNINDAFLEDSFSREVDKFKLRSNPRDYNAYKRLFGDGKFHINNSNLTLNYEYFYTAITNLPISLDQLMNSIQKLQVMVVNLNSPDDNPQLIFESLNSTGVDLTDADKIRNFLLMNESQKEQLFLFENYWEPIENRTNFQLSSFFRDYLTLKNGKYPNLSKVYETFVYFYQSKCSDKRSFFDELSDYSYAYQQILGSVTDNKEIDDILKRLNHLQVTVIRPFLMAILHDYNQHQLNGKEVAKIFNILESYIARRMITKLPSNSLNKIISVLYRDMKKILEKEDEALATPSEVISYLLLTKINTGKFPTDNELIENLSSRDLYNINSQFRTYLFERLENYDHFESLQIYEGIQNQEYSIEHILPQKLSRQWIEDLGPDYKKIQTNYLNTLGNLTITAYNSKYSNRPFKDKQNMEKGFKESHFVNLNKIPARAETWGETEINERTNELIQTSLKIWPYPNPAFKPSVHERSMIIFDGEQKFTNYQIKGYSFLNDEYHPVETWKDFFIDVIKHLAEINSNPLIEMTRLNSSIKSGVEGIFSSTSNANYKEVVPGIYVYFSMSNWRKMSYIKQLLDIYDLAYDELSIDAVLYDSNTDGKDSL</sequence>
<dbReference type="Pfam" id="PF07510">
    <property type="entry name" value="GmrSD_C"/>
    <property type="match status" value="1"/>
</dbReference>
<keyword evidence="5" id="KW-1185">Reference proteome</keyword>
<dbReference type="KEGG" id="jeh:EJN90_13700"/>
<evidence type="ECO:0000259" key="1">
    <source>
        <dbReference type="Pfam" id="PF03235"/>
    </source>
</evidence>
<reference evidence="5" key="1">
    <citation type="submission" date="2018-12" db="EMBL/GenBank/DDBJ databases">
        <title>Complete genome sequencing of Jeotgalibaca sp. H21T32.</title>
        <authorList>
            <person name="Bae J.-W."/>
            <person name="Lee S.-Y."/>
        </authorList>
    </citation>
    <scope>NUCLEOTIDE SEQUENCE [LARGE SCALE GENOMIC DNA]</scope>
    <source>
        <strain evidence="5">H21T32</strain>
    </source>
</reference>
<dbReference type="RefSeq" id="WP_126108300.1">
    <property type="nucleotide sequence ID" value="NZ_CP034465.1"/>
</dbReference>
<evidence type="ECO:0000313" key="3">
    <source>
        <dbReference type="EMBL" id="AZP03198.1"/>
    </source>
</evidence>
<dbReference type="InterPro" id="IPR011089">
    <property type="entry name" value="GmrSD_C"/>
</dbReference>
<dbReference type="AlphaFoldDB" id="A0A3Q9BNE2"/>
<dbReference type="KEGG" id="jeh:EJN90_00125"/>
<organism evidence="4 5">
    <name type="scientific">Jeotgalibaca ciconiae</name>
    <dbReference type="NCBI Taxonomy" id="2496265"/>
    <lineage>
        <taxon>Bacteria</taxon>
        <taxon>Bacillati</taxon>
        <taxon>Bacillota</taxon>
        <taxon>Bacilli</taxon>
        <taxon>Lactobacillales</taxon>
        <taxon>Carnobacteriaceae</taxon>
        <taxon>Jeotgalibaca</taxon>
    </lineage>
</organism>
<evidence type="ECO:0000313" key="4">
    <source>
        <dbReference type="EMBL" id="AZP05602.1"/>
    </source>
</evidence>
<dbReference type="Proteomes" id="UP000273326">
    <property type="component" value="Chromosome"/>
</dbReference>
<name>A0A3Q9BNE2_9LACT</name>
<dbReference type="EMBL" id="CP034465">
    <property type="protein sequence ID" value="AZP03198.1"/>
    <property type="molecule type" value="Genomic_DNA"/>
</dbReference>
<dbReference type="EMBL" id="CP034465">
    <property type="protein sequence ID" value="AZP05602.1"/>
    <property type="molecule type" value="Genomic_DNA"/>
</dbReference>
<feature type="domain" description="GmrSD restriction endonucleases C-terminal" evidence="2">
    <location>
        <begin position="410"/>
        <end position="551"/>
    </location>
</feature>
<proteinExistence type="predicted"/>
<gene>
    <name evidence="3" type="ORF">EJN90_00125</name>
    <name evidence="4" type="ORF">EJN90_13700</name>
</gene>
<protein>
    <submittedName>
        <fullName evidence="4">DUF262 domain-containing protein</fullName>
    </submittedName>
</protein>
<feature type="domain" description="GmrSD restriction endonucleases N-terminal" evidence="1">
    <location>
        <begin position="11"/>
        <end position="217"/>
    </location>
</feature>
<reference evidence="4" key="2">
    <citation type="submission" date="2018-12" db="EMBL/GenBank/DDBJ databases">
        <authorList>
            <person name="Bae J.-W."/>
            <person name="Lee S.-Y."/>
        </authorList>
    </citation>
    <scope>NUCLEOTIDE SEQUENCE</scope>
    <source>
        <strain evidence="4">H21T32</strain>
    </source>
</reference>
<evidence type="ECO:0000313" key="5">
    <source>
        <dbReference type="Proteomes" id="UP000273326"/>
    </source>
</evidence>
<dbReference type="PANTHER" id="PTHR35149">
    <property type="entry name" value="SLL5132 PROTEIN"/>
    <property type="match status" value="1"/>
</dbReference>
<dbReference type="InterPro" id="IPR004919">
    <property type="entry name" value="GmrSD_N"/>
</dbReference>
<reference evidence="4" key="3">
    <citation type="journal article" date="2020" name="Int. J. Syst. Evol. Microbiol.">
        <title>Jeotgalibaca ciconiae sp. nov., isolated from the faeces of an Oriental stork.</title>
        <authorList>
            <person name="Lee S.Y."/>
            <person name="Kang W."/>
            <person name="Kim P.S."/>
            <person name="Kim H.S."/>
            <person name="Sung H."/>
            <person name="Shin N.R."/>
            <person name="Yun J.H."/>
            <person name="Lee J.Y."/>
            <person name="Lee J.Y."/>
            <person name="Jung M.J."/>
            <person name="Jeong Y.S."/>
            <person name="Tak E.J."/>
            <person name="Han J.E."/>
            <person name="Hyun D.W."/>
            <person name="Kang M.S."/>
            <person name="Lee K.E."/>
            <person name="Lee B.H."/>
            <person name="Bae J.W."/>
        </authorList>
    </citation>
    <scope>NUCLEOTIDE SEQUENCE</scope>
    <source>
        <strain evidence="4">H21T32</strain>
    </source>
</reference>
<dbReference type="Pfam" id="PF03235">
    <property type="entry name" value="GmrSD_N"/>
    <property type="match status" value="1"/>
</dbReference>
<evidence type="ECO:0000259" key="2">
    <source>
        <dbReference type="Pfam" id="PF07510"/>
    </source>
</evidence>
<dbReference type="OrthoDB" id="9798761at2"/>